<accession>A0AA37WDX1</accession>
<feature type="domain" description="Gfo/Idh/MocA-like oxidoreductase N-terminal" evidence="3">
    <location>
        <begin position="4"/>
        <end position="122"/>
    </location>
</feature>
<evidence type="ECO:0000313" key="6">
    <source>
        <dbReference type="Proteomes" id="UP001156666"/>
    </source>
</evidence>
<dbReference type="InterPro" id="IPR036291">
    <property type="entry name" value="NAD(P)-bd_dom_sf"/>
</dbReference>
<dbReference type="Proteomes" id="UP001156666">
    <property type="component" value="Unassembled WGS sequence"/>
</dbReference>
<keyword evidence="2" id="KW-0560">Oxidoreductase</keyword>
<reference evidence="5" key="2">
    <citation type="submission" date="2023-01" db="EMBL/GenBank/DDBJ databases">
        <title>Draft genome sequence of Portibacter lacus strain NBRC 108769.</title>
        <authorList>
            <person name="Sun Q."/>
            <person name="Mori K."/>
        </authorList>
    </citation>
    <scope>NUCLEOTIDE SEQUENCE</scope>
    <source>
        <strain evidence="5">NBRC 108769</strain>
    </source>
</reference>
<dbReference type="GO" id="GO:0000166">
    <property type="term" value="F:nucleotide binding"/>
    <property type="evidence" value="ECO:0007669"/>
    <property type="project" value="InterPro"/>
</dbReference>
<dbReference type="GO" id="GO:0016491">
    <property type="term" value="F:oxidoreductase activity"/>
    <property type="evidence" value="ECO:0007669"/>
    <property type="project" value="UniProtKB-KW"/>
</dbReference>
<comment type="similarity">
    <text evidence="1">Belongs to the Gfo/Idh/MocA family.</text>
</comment>
<dbReference type="Gene3D" id="3.40.50.720">
    <property type="entry name" value="NAD(P)-binding Rossmann-like Domain"/>
    <property type="match status" value="1"/>
</dbReference>
<evidence type="ECO:0000256" key="2">
    <source>
        <dbReference type="ARBA" id="ARBA00023002"/>
    </source>
</evidence>
<organism evidence="5 6">
    <name type="scientific">Portibacter lacus</name>
    <dbReference type="NCBI Taxonomy" id="1099794"/>
    <lineage>
        <taxon>Bacteria</taxon>
        <taxon>Pseudomonadati</taxon>
        <taxon>Bacteroidota</taxon>
        <taxon>Saprospiria</taxon>
        <taxon>Saprospirales</taxon>
        <taxon>Haliscomenobacteraceae</taxon>
        <taxon>Portibacter</taxon>
    </lineage>
</organism>
<proteinExistence type="inferred from homology"/>
<evidence type="ECO:0000259" key="4">
    <source>
        <dbReference type="Pfam" id="PF22725"/>
    </source>
</evidence>
<keyword evidence="6" id="KW-1185">Reference proteome</keyword>
<evidence type="ECO:0000256" key="1">
    <source>
        <dbReference type="ARBA" id="ARBA00010928"/>
    </source>
</evidence>
<dbReference type="Gene3D" id="3.30.360.10">
    <property type="entry name" value="Dihydrodipicolinate Reductase, domain 2"/>
    <property type="match status" value="1"/>
</dbReference>
<dbReference type="InterPro" id="IPR000683">
    <property type="entry name" value="Gfo/Idh/MocA-like_OxRdtase_N"/>
</dbReference>
<name>A0AA37WDX1_9BACT</name>
<feature type="domain" description="GFO/IDH/MocA-like oxidoreductase" evidence="4">
    <location>
        <begin position="138"/>
        <end position="247"/>
    </location>
</feature>
<dbReference type="RefSeq" id="WP_235292463.1">
    <property type="nucleotide sequence ID" value="NZ_BSOH01000001.1"/>
</dbReference>
<evidence type="ECO:0000259" key="3">
    <source>
        <dbReference type="Pfam" id="PF01408"/>
    </source>
</evidence>
<dbReference type="SUPFAM" id="SSF55347">
    <property type="entry name" value="Glyceraldehyde-3-phosphate dehydrogenase-like, C-terminal domain"/>
    <property type="match status" value="1"/>
</dbReference>
<dbReference type="PANTHER" id="PTHR22604:SF105">
    <property type="entry name" value="TRANS-1,2-DIHYDROBENZENE-1,2-DIOL DEHYDROGENASE"/>
    <property type="match status" value="1"/>
</dbReference>
<dbReference type="InterPro" id="IPR050984">
    <property type="entry name" value="Gfo/Idh/MocA_domain"/>
</dbReference>
<dbReference type="AlphaFoldDB" id="A0AA37WDX1"/>
<protein>
    <submittedName>
        <fullName evidence="5">Oxidoreductase</fullName>
    </submittedName>
</protein>
<sequence>MKKIKWGIIGLGGIARKFAKDLNETEGCEIRAVASRSQVKADEFAATFNAQKAFGSYEDLMQDKEIDIIYIATPHSHHYENTMMCLEAGFNVLCEKAFAINREQAVIMIEKAREKNLFLMEGLWSRFNPAILGAFNDVKNGLIGNLCGVKADFCFHFPYDADKRLCNKNLGGGSLLDIGIYPIFLSYLFLGKPIRMNAEAEYFPNGTDKNLVMLFDYENGEEAILNSSLQYFSPCDAYIYGDEGCIRIHGRWHEANAYTRFKKNMDEPITKGFGTRPFSFKYEIDEVVACLKEGRKESAKWSLQNSLDLMEVLDSVRKDIHLNYGAIEETKLS</sequence>
<dbReference type="SUPFAM" id="SSF51735">
    <property type="entry name" value="NAD(P)-binding Rossmann-fold domains"/>
    <property type="match status" value="1"/>
</dbReference>
<dbReference type="Pfam" id="PF22725">
    <property type="entry name" value="GFO_IDH_MocA_C3"/>
    <property type="match status" value="1"/>
</dbReference>
<gene>
    <name evidence="5" type="ORF">GCM10007940_01850</name>
</gene>
<dbReference type="EMBL" id="BSOH01000001">
    <property type="protein sequence ID" value="GLR15570.1"/>
    <property type="molecule type" value="Genomic_DNA"/>
</dbReference>
<dbReference type="PANTHER" id="PTHR22604">
    <property type="entry name" value="OXIDOREDUCTASES"/>
    <property type="match status" value="1"/>
</dbReference>
<evidence type="ECO:0000313" key="5">
    <source>
        <dbReference type="EMBL" id="GLR15570.1"/>
    </source>
</evidence>
<dbReference type="Pfam" id="PF01408">
    <property type="entry name" value="GFO_IDH_MocA"/>
    <property type="match status" value="1"/>
</dbReference>
<reference evidence="5" key="1">
    <citation type="journal article" date="2014" name="Int. J. Syst. Evol. Microbiol.">
        <title>Complete genome sequence of Corynebacterium casei LMG S-19264T (=DSM 44701T), isolated from a smear-ripened cheese.</title>
        <authorList>
            <consortium name="US DOE Joint Genome Institute (JGI-PGF)"/>
            <person name="Walter F."/>
            <person name="Albersmeier A."/>
            <person name="Kalinowski J."/>
            <person name="Ruckert C."/>
        </authorList>
    </citation>
    <scope>NUCLEOTIDE SEQUENCE</scope>
    <source>
        <strain evidence="5">NBRC 108769</strain>
    </source>
</reference>
<dbReference type="InterPro" id="IPR055170">
    <property type="entry name" value="GFO_IDH_MocA-like_dom"/>
</dbReference>
<comment type="caution">
    <text evidence="5">The sequence shown here is derived from an EMBL/GenBank/DDBJ whole genome shotgun (WGS) entry which is preliminary data.</text>
</comment>